<keyword evidence="4" id="KW-1133">Transmembrane helix</keyword>
<dbReference type="InterPro" id="IPR001680">
    <property type="entry name" value="WD40_rpt"/>
</dbReference>
<comment type="caution">
    <text evidence="5">The sequence shown here is derived from an EMBL/GenBank/DDBJ whole genome shotgun (WGS) entry which is preliminary data.</text>
</comment>
<dbReference type="PROSITE" id="PS00678">
    <property type="entry name" value="WD_REPEATS_1"/>
    <property type="match status" value="1"/>
</dbReference>
<keyword evidence="4" id="KW-0472">Membrane</keyword>
<keyword evidence="4" id="KW-0812">Transmembrane</keyword>
<evidence type="ECO:0000256" key="2">
    <source>
        <dbReference type="ARBA" id="ARBA00022737"/>
    </source>
</evidence>
<dbReference type="SMART" id="SM00320">
    <property type="entry name" value="WD40"/>
    <property type="match status" value="4"/>
</dbReference>
<keyword evidence="1 3" id="KW-0853">WD repeat</keyword>
<evidence type="ECO:0000256" key="4">
    <source>
        <dbReference type="SAM" id="Phobius"/>
    </source>
</evidence>
<organism evidence="5 6">
    <name type="scientific">Chlamydomonas eustigma</name>
    <dbReference type="NCBI Taxonomy" id="1157962"/>
    <lineage>
        <taxon>Eukaryota</taxon>
        <taxon>Viridiplantae</taxon>
        <taxon>Chlorophyta</taxon>
        <taxon>core chlorophytes</taxon>
        <taxon>Chlorophyceae</taxon>
        <taxon>CS clade</taxon>
        <taxon>Chlamydomonadales</taxon>
        <taxon>Chlamydomonadaceae</taxon>
        <taxon>Chlamydomonas</taxon>
    </lineage>
</organism>
<sequence length="456" mass="49214">MSTVTQSSPPALSFTSQCILYVSGSCFLLFLVIVLVVISRLLGRIVRLATKSSASKAVAKKISKKVESDGEESSQVQEVAKHQPSSSANLKTLIKEAQKASHAKKGLSKDDHASHHPLFINTLKGHGDVVHGVTWSSDSKLLATSCDDMMVRIFDLSDITNREPKFRRIKTPRIPVGAGFSDSKGEQVAVVMRGIPDTIVAMFSPTATKTLEGGTVEQLWQVSNVHGKEPVLQAKASCSSSGRANVIVSLSTKKDAKVFNMQGKEMAALEPNSLGNHELALSGDGRFIAVASFTSEVKIWEVKTAKDTGAVTGVVKAMDLKGHKKKVMSVALSPDGKRAVTVSQDGTLRVWNIDVRYSFSEDPKTLLTIAIPLAGGRCYQHLAYGPTGIIAASYDGMVYFIHSSTGELLDSIDAHDGYITELSWSPKLIKMTGREEPVAVLATSGTDKRVRMWRCP</sequence>
<dbReference type="AlphaFoldDB" id="A0A250XQ15"/>
<accession>A0A250XQ15</accession>
<dbReference type="Gene3D" id="2.130.10.10">
    <property type="entry name" value="YVTN repeat-like/Quinoprotein amine dehydrogenase"/>
    <property type="match status" value="2"/>
</dbReference>
<dbReference type="OrthoDB" id="346371at2759"/>
<protein>
    <recommendedName>
        <fullName evidence="7">Anaphase-promoting complex subunit 4 WD40 domain-containing protein</fullName>
    </recommendedName>
</protein>
<dbReference type="EMBL" id="BEGY01000154">
    <property type="protein sequence ID" value="GAX85174.1"/>
    <property type="molecule type" value="Genomic_DNA"/>
</dbReference>
<dbReference type="PROSITE" id="PS50082">
    <property type="entry name" value="WD_REPEATS_2"/>
    <property type="match status" value="2"/>
</dbReference>
<dbReference type="InterPro" id="IPR019775">
    <property type="entry name" value="WD40_repeat_CS"/>
</dbReference>
<dbReference type="PANTHER" id="PTHR45282">
    <property type="entry name" value="OS03G0858400 PROTEIN"/>
    <property type="match status" value="1"/>
</dbReference>
<keyword evidence="2" id="KW-0677">Repeat</keyword>
<name>A0A250XQ15_9CHLO</name>
<dbReference type="PROSITE" id="PS50294">
    <property type="entry name" value="WD_REPEATS_REGION"/>
    <property type="match status" value="3"/>
</dbReference>
<dbReference type="PANTHER" id="PTHR45282:SF2">
    <property type="entry name" value="OS03G0858400 PROTEIN"/>
    <property type="match status" value="1"/>
</dbReference>
<dbReference type="STRING" id="1157962.A0A250XQ15"/>
<evidence type="ECO:0000313" key="5">
    <source>
        <dbReference type="EMBL" id="GAX85174.1"/>
    </source>
</evidence>
<feature type="repeat" description="WD" evidence="3">
    <location>
        <begin position="320"/>
        <end position="354"/>
    </location>
</feature>
<dbReference type="InterPro" id="IPR015943">
    <property type="entry name" value="WD40/YVTN_repeat-like_dom_sf"/>
</dbReference>
<dbReference type="SUPFAM" id="SSF50978">
    <property type="entry name" value="WD40 repeat-like"/>
    <property type="match status" value="1"/>
</dbReference>
<evidence type="ECO:0000256" key="1">
    <source>
        <dbReference type="ARBA" id="ARBA00022574"/>
    </source>
</evidence>
<gene>
    <name evidence="5" type="ORF">CEUSTIGMA_g12592.t1</name>
</gene>
<proteinExistence type="predicted"/>
<evidence type="ECO:0000256" key="3">
    <source>
        <dbReference type="PROSITE-ProRule" id="PRU00221"/>
    </source>
</evidence>
<keyword evidence="6" id="KW-1185">Reference proteome</keyword>
<feature type="repeat" description="WD" evidence="3">
    <location>
        <begin position="123"/>
        <end position="157"/>
    </location>
</feature>
<dbReference type="InterPro" id="IPR036322">
    <property type="entry name" value="WD40_repeat_dom_sf"/>
</dbReference>
<feature type="transmembrane region" description="Helical" evidence="4">
    <location>
        <begin position="20"/>
        <end position="42"/>
    </location>
</feature>
<reference evidence="5 6" key="1">
    <citation type="submission" date="2017-08" db="EMBL/GenBank/DDBJ databases">
        <title>Acidophilic green algal genome provides insights into adaptation to an acidic environment.</title>
        <authorList>
            <person name="Hirooka S."/>
            <person name="Hirose Y."/>
            <person name="Kanesaki Y."/>
            <person name="Higuchi S."/>
            <person name="Fujiwara T."/>
            <person name="Onuma R."/>
            <person name="Era A."/>
            <person name="Ohbayashi R."/>
            <person name="Uzuka A."/>
            <person name="Nozaki H."/>
            <person name="Yoshikawa H."/>
            <person name="Miyagishima S.Y."/>
        </authorList>
    </citation>
    <scope>NUCLEOTIDE SEQUENCE [LARGE SCALE GENOMIC DNA]</scope>
    <source>
        <strain evidence="5 6">NIES-2499</strain>
    </source>
</reference>
<evidence type="ECO:0008006" key="7">
    <source>
        <dbReference type="Google" id="ProtNLM"/>
    </source>
</evidence>
<dbReference type="Proteomes" id="UP000232323">
    <property type="component" value="Unassembled WGS sequence"/>
</dbReference>
<dbReference type="Pfam" id="PF00400">
    <property type="entry name" value="WD40"/>
    <property type="match status" value="3"/>
</dbReference>
<evidence type="ECO:0000313" key="6">
    <source>
        <dbReference type="Proteomes" id="UP000232323"/>
    </source>
</evidence>